<dbReference type="AlphaFoldDB" id="A0A1J1HQB1"/>
<dbReference type="Proteomes" id="UP000183832">
    <property type="component" value="Unassembled WGS sequence"/>
</dbReference>
<gene>
    <name evidence="2" type="ORF">CLUMA_CG003448</name>
</gene>
<sequence length="76" mass="8643">MKISVLFLLFLLTFATIVSCSPMPDPGPQSKAPKNGKGNKRIRKVARGPFDLFNRLLYKSLLIDEKHHYVLSHKYG</sequence>
<feature type="signal peptide" evidence="1">
    <location>
        <begin position="1"/>
        <end position="20"/>
    </location>
</feature>
<organism evidence="2 3">
    <name type="scientific">Clunio marinus</name>
    <dbReference type="NCBI Taxonomy" id="568069"/>
    <lineage>
        <taxon>Eukaryota</taxon>
        <taxon>Metazoa</taxon>
        <taxon>Ecdysozoa</taxon>
        <taxon>Arthropoda</taxon>
        <taxon>Hexapoda</taxon>
        <taxon>Insecta</taxon>
        <taxon>Pterygota</taxon>
        <taxon>Neoptera</taxon>
        <taxon>Endopterygota</taxon>
        <taxon>Diptera</taxon>
        <taxon>Nematocera</taxon>
        <taxon>Chironomoidea</taxon>
        <taxon>Chironomidae</taxon>
        <taxon>Clunio</taxon>
    </lineage>
</organism>
<evidence type="ECO:0000313" key="3">
    <source>
        <dbReference type="Proteomes" id="UP000183832"/>
    </source>
</evidence>
<feature type="chain" id="PRO_5012520591" evidence="1">
    <location>
        <begin position="21"/>
        <end position="76"/>
    </location>
</feature>
<keyword evidence="1" id="KW-0732">Signal</keyword>
<evidence type="ECO:0000313" key="2">
    <source>
        <dbReference type="EMBL" id="CRK89714.1"/>
    </source>
</evidence>
<accession>A0A1J1HQB1</accession>
<proteinExistence type="predicted"/>
<keyword evidence="3" id="KW-1185">Reference proteome</keyword>
<evidence type="ECO:0000256" key="1">
    <source>
        <dbReference type="SAM" id="SignalP"/>
    </source>
</evidence>
<dbReference type="EMBL" id="CVRI01000014">
    <property type="protein sequence ID" value="CRK89714.1"/>
    <property type="molecule type" value="Genomic_DNA"/>
</dbReference>
<protein>
    <submittedName>
        <fullName evidence="2">CLUMA_CG003448, isoform A</fullName>
    </submittedName>
</protein>
<reference evidence="2 3" key="1">
    <citation type="submission" date="2015-04" db="EMBL/GenBank/DDBJ databases">
        <authorList>
            <person name="Syromyatnikov M.Y."/>
            <person name="Popov V.N."/>
        </authorList>
    </citation>
    <scope>NUCLEOTIDE SEQUENCE [LARGE SCALE GENOMIC DNA]</scope>
</reference>
<name>A0A1J1HQB1_9DIPT</name>
<dbReference type="PROSITE" id="PS51257">
    <property type="entry name" value="PROKAR_LIPOPROTEIN"/>
    <property type="match status" value="1"/>
</dbReference>